<evidence type="ECO:0000256" key="1">
    <source>
        <dbReference type="SAM" id="Phobius"/>
    </source>
</evidence>
<organism evidence="2 3">
    <name type="scientific">Rosa chinensis</name>
    <name type="common">China rose</name>
    <dbReference type="NCBI Taxonomy" id="74649"/>
    <lineage>
        <taxon>Eukaryota</taxon>
        <taxon>Viridiplantae</taxon>
        <taxon>Streptophyta</taxon>
        <taxon>Embryophyta</taxon>
        <taxon>Tracheophyta</taxon>
        <taxon>Spermatophyta</taxon>
        <taxon>Magnoliopsida</taxon>
        <taxon>eudicotyledons</taxon>
        <taxon>Gunneridae</taxon>
        <taxon>Pentapetalae</taxon>
        <taxon>rosids</taxon>
        <taxon>fabids</taxon>
        <taxon>Rosales</taxon>
        <taxon>Rosaceae</taxon>
        <taxon>Rosoideae</taxon>
        <taxon>Rosoideae incertae sedis</taxon>
        <taxon>Rosa</taxon>
    </lineage>
</organism>
<keyword evidence="1" id="KW-0812">Transmembrane</keyword>
<keyword evidence="1" id="KW-1133">Transmembrane helix</keyword>
<dbReference type="EMBL" id="PDCK01000044">
    <property type="protein sequence ID" value="PRQ26037.1"/>
    <property type="molecule type" value="Genomic_DNA"/>
</dbReference>
<evidence type="ECO:0000313" key="3">
    <source>
        <dbReference type="Proteomes" id="UP000238479"/>
    </source>
</evidence>
<comment type="caution">
    <text evidence="2">The sequence shown here is derived from an EMBL/GenBank/DDBJ whole genome shotgun (WGS) entry which is preliminary data.</text>
</comment>
<dbReference type="AlphaFoldDB" id="A0A2P6PVS3"/>
<evidence type="ECO:0000313" key="2">
    <source>
        <dbReference type="EMBL" id="PRQ26037.1"/>
    </source>
</evidence>
<feature type="transmembrane region" description="Helical" evidence="1">
    <location>
        <begin position="20"/>
        <end position="46"/>
    </location>
</feature>
<name>A0A2P6PVS3_ROSCH</name>
<reference evidence="2 3" key="1">
    <citation type="journal article" date="2018" name="Nat. Genet.">
        <title>The Rosa genome provides new insights in the design of modern roses.</title>
        <authorList>
            <person name="Bendahmane M."/>
        </authorList>
    </citation>
    <scope>NUCLEOTIDE SEQUENCE [LARGE SCALE GENOMIC DNA]</scope>
    <source>
        <strain evidence="3">cv. Old Blush</strain>
    </source>
</reference>
<keyword evidence="1" id="KW-0472">Membrane</keyword>
<protein>
    <submittedName>
        <fullName evidence="2">Uncharacterized protein</fullName>
    </submittedName>
</protein>
<gene>
    <name evidence="2" type="ORF">RchiOBHm_Chr6g0290211</name>
</gene>
<keyword evidence="3" id="KW-1185">Reference proteome</keyword>
<dbReference type="Gramene" id="PRQ26037">
    <property type="protein sequence ID" value="PRQ26037"/>
    <property type="gene ID" value="RchiOBHm_Chr6g0290211"/>
</dbReference>
<dbReference type="Proteomes" id="UP000238479">
    <property type="component" value="Chromosome 6"/>
</dbReference>
<sequence length="59" mass="7032">MWDVYILNTFLFEALHCLVVYALIQAFFPLGKIYVMIFGASVWVLIRRRNCKSHNLYHP</sequence>
<proteinExistence type="predicted"/>
<accession>A0A2P6PVS3</accession>